<feature type="compositionally biased region" description="Basic and acidic residues" evidence="2">
    <location>
        <begin position="159"/>
        <end position="168"/>
    </location>
</feature>
<feature type="coiled-coil region" evidence="1">
    <location>
        <begin position="60"/>
        <end position="87"/>
    </location>
</feature>
<sequence length="388" mass="43660">MKELGRLKDLNSTLETRLLEQESRLSIVTTELHLTWGVVNKLKRQHQNLHTNEQVLRYELAQKRLLLNELKKKLEECKDNWSLAREKNNQTEKDWKLLRSEFALRKQQASSAESGYEESPTDSQDEDDNWKDCRNDKSSRSGSDDEGDPCAVLAWNANEEPRTERRGTLTDASSSTENAQSAFINFRVDEEVDHCAVLPWTDPEEVSKTSEGGAECSAEVDSSEIASRLVPCSSSESADLSISQPSTSGASTSQRRTAEEILQARQDRLRRLEEGCKGLFSKMNQTNQRSEIINSRLTELHEIYGEDSRTRRRLDSDEDSTSVHHESTPSVSSRLSDDGSVAVTTATNQPPTPPPFPEVPIYQPRPRNQPPSSTVDRPNSQNEDNAGT</sequence>
<feature type="compositionally biased region" description="Basic and acidic residues" evidence="2">
    <location>
        <begin position="130"/>
        <end position="143"/>
    </location>
</feature>
<reference evidence="3" key="2">
    <citation type="submission" date="2014-07" db="EMBL/GenBank/DDBJ databases">
        <authorList>
            <person name="Hull J."/>
        </authorList>
    </citation>
    <scope>NUCLEOTIDE SEQUENCE</scope>
</reference>
<accession>A0A0A9VT19</accession>
<dbReference type="AlphaFoldDB" id="A0A0A9VT19"/>
<organism evidence="3">
    <name type="scientific">Lygus hesperus</name>
    <name type="common">Western plant bug</name>
    <dbReference type="NCBI Taxonomy" id="30085"/>
    <lineage>
        <taxon>Eukaryota</taxon>
        <taxon>Metazoa</taxon>
        <taxon>Ecdysozoa</taxon>
        <taxon>Arthropoda</taxon>
        <taxon>Hexapoda</taxon>
        <taxon>Insecta</taxon>
        <taxon>Pterygota</taxon>
        <taxon>Neoptera</taxon>
        <taxon>Paraneoptera</taxon>
        <taxon>Hemiptera</taxon>
        <taxon>Heteroptera</taxon>
        <taxon>Panheteroptera</taxon>
        <taxon>Cimicomorpha</taxon>
        <taxon>Miridae</taxon>
        <taxon>Mirini</taxon>
        <taxon>Lygus</taxon>
    </lineage>
</organism>
<evidence type="ECO:0000256" key="1">
    <source>
        <dbReference type="SAM" id="Coils"/>
    </source>
</evidence>
<feature type="region of interest" description="Disordered" evidence="2">
    <location>
        <begin position="234"/>
        <end position="257"/>
    </location>
</feature>
<feature type="compositionally biased region" description="Acidic residues" evidence="2">
    <location>
        <begin position="115"/>
        <end position="129"/>
    </location>
</feature>
<dbReference type="EMBL" id="GBHO01045223">
    <property type="protein sequence ID" value="JAF98380.1"/>
    <property type="molecule type" value="Transcribed_RNA"/>
</dbReference>
<feature type="compositionally biased region" description="Polar residues" evidence="2">
    <location>
        <begin position="234"/>
        <end position="255"/>
    </location>
</feature>
<protein>
    <submittedName>
        <fullName evidence="3">Uncharacterized protein</fullName>
    </submittedName>
</protein>
<name>A0A0A9VT19_LYGHE</name>
<feature type="compositionally biased region" description="Polar residues" evidence="2">
    <location>
        <begin position="370"/>
        <end position="388"/>
    </location>
</feature>
<reference evidence="3" key="1">
    <citation type="journal article" date="2014" name="PLoS ONE">
        <title>Transcriptome-Based Identification of ABC Transporters in the Western Tarnished Plant Bug Lygus hesperus.</title>
        <authorList>
            <person name="Hull J.J."/>
            <person name="Chaney K."/>
            <person name="Geib S.M."/>
            <person name="Fabrick J.A."/>
            <person name="Brent C.S."/>
            <person name="Walsh D."/>
            <person name="Lavine L.C."/>
        </authorList>
    </citation>
    <scope>NUCLEOTIDE SEQUENCE</scope>
</reference>
<feature type="compositionally biased region" description="Basic and acidic residues" evidence="2">
    <location>
        <begin position="307"/>
        <end position="327"/>
    </location>
</feature>
<proteinExistence type="predicted"/>
<evidence type="ECO:0000256" key="2">
    <source>
        <dbReference type="SAM" id="MobiDB-lite"/>
    </source>
</evidence>
<evidence type="ECO:0000313" key="3">
    <source>
        <dbReference type="EMBL" id="JAF98380.1"/>
    </source>
</evidence>
<keyword evidence="1" id="KW-0175">Coiled coil</keyword>
<gene>
    <name evidence="3" type="ORF">CM83_86270</name>
</gene>
<feature type="region of interest" description="Disordered" evidence="2">
    <location>
        <begin position="108"/>
        <end position="177"/>
    </location>
</feature>
<feature type="region of interest" description="Disordered" evidence="2">
    <location>
        <begin position="307"/>
        <end position="388"/>
    </location>
</feature>